<protein>
    <submittedName>
        <fullName evidence="2">Gliding motility-associated C-terminal domain-containing protein</fullName>
    </submittedName>
</protein>
<keyword evidence="3" id="KW-1185">Reference proteome</keyword>
<dbReference type="InterPro" id="IPR026341">
    <property type="entry name" value="T9SS_type_B"/>
</dbReference>
<organism evidence="2 3">
    <name type="scientific">Solitalea koreensis</name>
    <dbReference type="NCBI Taxonomy" id="543615"/>
    <lineage>
        <taxon>Bacteria</taxon>
        <taxon>Pseudomonadati</taxon>
        <taxon>Bacteroidota</taxon>
        <taxon>Sphingobacteriia</taxon>
        <taxon>Sphingobacteriales</taxon>
        <taxon>Sphingobacteriaceae</taxon>
        <taxon>Solitalea</taxon>
    </lineage>
</organism>
<dbReference type="OrthoDB" id="5726170at2"/>
<dbReference type="Pfam" id="PF13585">
    <property type="entry name" value="CHU_C"/>
    <property type="match status" value="1"/>
</dbReference>
<evidence type="ECO:0000313" key="3">
    <source>
        <dbReference type="Proteomes" id="UP000315971"/>
    </source>
</evidence>
<dbReference type="InterPro" id="IPR001434">
    <property type="entry name" value="OmcB-like_DUF11"/>
</dbReference>
<sequence length="1138" mass="122091">MMQLFTVWQACFMGFKRVNKPNQRTILTLLLVLFAKLCSATAPVITDLNKTGQPCETAIKFSINDFSSVFTDADGDAIGKIKILSLPAATEGVLKVVSTPVTVGMEISANLLDKLTFNVTSGFTGTSTFGFNIADAGGAYATITKNIKVTVPDGLSITNNVVATAGATSNCQDYFDPAPITESSAPVVQGGLPFNYQWQQSTDNVTYTDISGATAKDYDPPVIYNTTYYRRKILVGFCYNSSIEVAIIMYPPIANNGIHAPTSYTGCGSNTDYSAINGDLPSGGNGTYTYQWESSPGSNPANAVWSVIPGAVSKNFDPDAISGPTLLRRKVVSGQCFDYSSPLPLSPTSSSVTNNSFVLPQVNAVCGGTGFNPDPLMGTVAGGSQNYQWQQSYSSNGPWTNIPGETGKDFNPPFITQTTFYRRSIYANGCTDNSLPQAITIAPLALTNNSIAADQFISTGKIPALITGTQPSGGDGSNYSYLWEQSTNGSTWTSATGAANGKDYQPEALSATTYFRRNVYCGQCNSVSENVIITVGTVTITNNTISPNGVTETCGMTSLDPPLITGAVASSNLSFTYQWQQSTDGTTWQNITGATAKDYDPGIITQTTSYRRQVIAGAVKDANNGIAYVLNPKGIGGNTVTADQSIVANATPSLLLGSDPSTAVGQTFQYTWEKSTDGVNNWVTADGASNTKNYQPPALTVTTYYRRKVKLGTCPESISEKVKITISANVPISNNIIDPPTNIANLCGVASIDPSPIPGRLPSASATFTYQWEQSNDGTNWITIPGATDQNYDPGLLTKSTYFQRKVITSTETNISNKLAILISPVPLSSNTVTTNQDIDYGKAPFPLAGSLPVGGDGNYAYMWEQSANGKNNWTAAPDNNTSRNYQPPTLTSTTFYRRTVVSGACKSISDSVKIKVTAIVDLDLAKTAKLSESVDNGIDYSIKVLNKGPQDADSVIVRDTLATNIKYYAASTNNGTFTYDETTHVFTWTIGKLNNAETKVLKLIVEAFASETITNKASVTGKTSDIDPDKSNNQSTAVFPFVVFAINAKTLPNMITPNGDGKNDFLKFPQMDAFTDNELSVFDRWGNKVYSVKGYQNNWNGTGLSEGTYFYVLKVRVGGKIHQFKEYLTIVRNRFNG</sequence>
<dbReference type="Proteomes" id="UP000315971">
    <property type="component" value="Unassembled WGS sequence"/>
</dbReference>
<dbReference type="Gene3D" id="2.60.40.1170">
    <property type="entry name" value="Mu homology domain, subdomain B"/>
    <property type="match status" value="1"/>
</dbReference>
<accession>A0A521E2S2</accession>
<proteinExistence type="predicted"/>
<gene>
    <name evidence="2" type="ORF">SAMN06265350_11014</name>
</gene>
<dbReference type="EMBL" id="FXSZ01000010">
    <property type="protein sequence ID" value="SMO77631.1"/>
    <property type="molecule type" value="Genomic_DNA"/>
</dbReference>
<evidence type="ECO:0000259" key="1">
    <source>
        <dbReference type="Pfam" id="PF01345"/>
    </source>
</evidence>
<dbReference type="Gene3D" id="2.60.40.2700">
    <property type="match status" value="2"/>
</dbReference>
<dbReference type="AlphaFoldDB" id="A0A521E2S2"/>
<evidence type="ECO:0000313" key="2">
    <source>
        <dbReference type="EMBL" id="SMO77631.1"/>
    </source>
</evidence>
<reference evidence="2 3" key="1">
    <citation type="submission" date="2017-05" db="EMBL/GenBank/DDBJ databases">
        <authorList>
            <person name="Varghese N."/>
            <person name="Submissions S."/>
        </authorList>
    </citation>
    <scope>NUCLEOTIDE SEQUENCE [LARGE SCALE GENOMIC DNA]</scope>
    <source>
        <strain evidence="2 3">DSM 21342</strain>
    </source>
</reference>
<name>A0A521E2S2_9SPHI</name>
<feature type="domain" description="DUF11" evidence="1">
    <location>
        <begin position="922"/>
        <end position="1038"/>
    </location>
</feature>
<dbReference type="NCBIfam" id="TIGR04131">
    <property type="entry name" value="Bac_Flav_CTERM"/>
    <property type="match status" value="1"/>
</dbReference>
<dbReference type="Pfam" id="PF01345">
    <property type="entry name" value="DUF11"/>
    <property type="match status" value="1"/>
</dbReference>